<sequence>MQIQTYLSTDEGFLDALAIRKNVFVIEQEIPEEEEIDHLEGESLHFVLYVDSMPVGASRLRAYGDGGKVERVCVEKRFRKKGLGDELMKAMEHYSLQKGYSSLTLNAQTQAEPFYSKLGYTTISTETFLDAGIPHVTMKKTLAP</sequence>
<name>A0ABW2NQ39_9BACL</name>
<organism evidence="2 3">
    <name type="scientific">Fictibacillus iocasae</name>
    <dbReference type="NCBI Taxonomy" id="2715437"/>
    <lineage>
        <taxon>Bacteria</taxon>
        <taxon>Bacillati</taxon>
        <taxon>Bacillota</taxon>
        <taxon>Bacilli</taxon>
        <taxon>Bacillales</taxon>
        <taxon>Fictibacillaceae</taxon>
        <taxon>Fictibacillus</taxon>
    </lineage>
</organism>
<dbReference type="Pfam" id="PF13673">
    <property type="entry name" value="Acetyltransf_10"/>
    <property type="match status" value="1"/>
</dbReference>
<proteinExistence type="predicted"/>
<dbReference type="RefSeq" id="WP_379748811.1">
    <property type="nucleotide sequence ID" value="NZ_JBHTCP010000014.1"/>
</dbReference>
<protein>
    <submittedName>
        <fullName evidence="2">GNAT family N-acetyltransferase</fullName>
    </submittedName>
</protein>
<dbReference type="SUPFAM" id="SSF55729">
    <property type="entry name" value="Acyl-CoA N-acyltransferases (Nat)"/>
    <property type="match status" value="1"/>
</dbReference>
<comment type="caution">
    <text evidence="2">The sequence shown here is derived from an EMBL/GenBank/DDBJ whole genome shotgun (WGS) entry which is preliminary data.</text>
</comment>
<dbReference type="InterPro" id="IPR000182">
    <property type="entry name" value="GNAT_dom"/>
</dbReference>
<dbReference type="EMBL" id="JBHTCP010000014">
    <property type="protein sequence ID" value="MFC7371840.1"/>
    <property type="molecule type" value="Genomic_DNA"/>
</dbReference>
<dbReference type="Proteomes" id="UP001596549">
    <property type="component" value="Unassembled WGS sequence"/>
</dbReference>
<dbReference type="PANTHER" id="PTHR13355">
    <property type="entry name" value="GLUCOSAMINE 6-PHOSPHATE N-ACETYLTRANSFERASE"/>
    <property type="match status" value="1"/>
</dbReference>
<dbReference type="InterPro" id="IPR016181">
    <property type="entry name" value="Acyl_CoA_acyltransferase"/>
</dbReference>
<evidence type="ECO:0000313" key="3">
    <source>
        <dbReference type="Proteomes" id="UP001596549"/>
    </source>
</evidence>
<evidence type="ECO:0000313" key="2">
    <source>
        <dbReference type="EMBL" id="MFC7371840.1"/>
    </source>
</evidence>
<keyword evidence="3" id="KW-1185">Reference proteome</keyword>
<dbReference type="Gene3D" id="3.40.630.30">
    <property type="match status" value="1"/>
</dbReference>
<dbReference type="PROSITE" id="PS51186">
    <property type="entry name" value="GNAT"/>
    <property type="match status" value="1"/>
</dbReference>
<accession>A0ABW2NQ39</accession>
<dbReference type="PANTHER" id="PTHR13355:SF11">
    <property type="entry name" value="GLUCOSAMINE 6-PHOSPHATE N-ACETYLTRANSFERASE"/>
    <property type="match status" value="1"/>
</dbReference>
<gene>
    <name evidence="2" type="ORF">ACFQPF_09130</name>
</gene>
<dbReference type="InterPro" id="IPR039143">
    <property type="entry name" value="GNPNAT1-like"/>
</dbReference>
<dbReference type="CDD" id="cd04301">
    <property type="entry name" value="NAT_SF"/>
    <property type="match status" value="1"/>
</dbReference>
<reference evidence="3" key="1">
    <citation type="journal article" date="2019" name="Int. J. Syst. Evol. Microbiol.">
        <title>The Global Catalogue of Microorganisms (GCM) 10K type strain sequencing project: providing services to taxonomists for standard genome sequencing and annotation.</title>
        <authorList>
            <consortium name="The Broad Institute Genomics Platform"/>
            <consortium name="The Broad Institute Genome Sequencing Center for Infectious Disease"/>
            <person name="Wu L."/>
            <person name="Ma J."/>
        </authorList>
    </citation>
    <scope>NUCLEOTIDE SEQUENCE [LARGE SCALE GENOMIC DNA]</scope>
    <source>
        <strain evidence="3">NBRC 106396</strain>
    </source>
</reference>
<feature type="domain" description="N-acetyltransferase" evidence="1">
    <location>
        <begin position="3"/>
        <end position="143"/>
    </location>
</feature>
<evidence type="ECO:0000259" key="1">
    <source>
        <dbReference type="PROSITE" id="PS51186"/>
    </source>
</evidence>